<keyword evidence="2" id="KW-0479">Metal-binding</keyword>
<dbReference type="Pfam" id="PF03171">
    <property type="entry name" value="2OG-FeII_Oxy"/>
    <property type="match status" value="1"/>
</dbReference>
<dbReference type="InterPro" id="IPR026992">
    <property type="entry name" value="DIOX_N"/>
</dbReference>
<reference evidence="9" key="1">
    <citation type="submission" date="2021-04" db="EMBL/GenBank/DDBJ databases">
        <title>First draft genome resource for Brassicaceae pathogens Fusarium oxysporum f. sp. raphani and Fusarium oxysporum f. sp. rapae.</title>
        <authorList>
            <person name="Asai S."/>
        </authorList>
    </citation>
    <scope>NUCLEOTIDE SEQUENCE</scope>
    <source>
        <strain evidence="9">Tf1262</strain>
    </source>
</reference>
<keyword evidence="3 5" id="KW-0863">Zinc-finger</keyword>
<proteinExistence type="inferred from homology"/>
<protein>
    <submittedName>
        <fullName evidence="9">2-oxoglutarate-dependent ethylene/succinate-forming enzyme</fullName>
    </submittedName>
</protein>
<evidence type="ECO:0000256" key="6">
    <source>
        <dbReference type="SAM" id="MobiDB-lite"/>
    </source>
</evidence>
<evidence type="ECO:0000256" key="1">
    <source>
        <dbReference type="ARBA" id="ARBA00008056"/>
    </source>
</evidence>
<feature type="compositionally biased region" description="Low complexity" evidence="6">
    <location>
        <begin position="35"/>
        <end position="48"/>
    </location>
</feature>
<feature type="region of interest" description="Disordered" evidence="6">
    <location>
        <begin position="26"/>
        <end position="52"/>
    </location>
</feature>
<dbReference type="InterPro" id="IPR050231">
    <property type="entry name" value="Iron_ascorbate_oxido_reductase"/>
</dbReference>
<evidence type="ECO:0000259" key="7">
    <source>
        <dbReference type="PROSITE" id="PS50808"/>
    </source>
</evidence>
<feature type="compositionally biased region" description="Low complexity" evidence="6">
    <location>
        <begin position="457"/>
        <end position="474"/>
    </location>
</feature>
<feature type="domain" description="Fe2OG dioxygenase" evidence="8">
    <location>
        <begin position="700"/>
        <end position="822"/>
    </location>
</feature>
<evidence type="ECO:0000313" key="10">
    <source>
        <dbReference type="Proteomes" id="UP000693942"/>
    </source>
</evidence>
<dbReference type="EMBL" id="JAELUR010000026">
    <property type="protein sequence ID" value="KAG7410234.1"/>
    <property type="molecule type" value="Genomic_DNA"/>
</dbReference>
<sequence length="886" mass="100881">MPAPSFSSTPSSSRSADQFTELIIQPSIESSAKKSTTPSTGPLSSPSSVRAPRPLADGAFPIRWGALQYNNKRLSDAHYYMKHKRTTGKTKKSWIWDHGANIESENEQYWLCRRCHETGSDCSTIFKYNGNSAIAYHLKHKHGISEDGEVPQHIRVSNPWDRSKKANSFGPLRTPIAGEGYRQQYLDWVVAHDVSFRSATAGDTCDLLSYGRPELERLLPTSATTLSSWIMAAFETRRESLKAELKEYQRRQHFETLQAEALQDDELFSLQLIKDGGIRWNSTFSMLERALKLRNAIELFCAQWERDADYDLSQDFLKRSDWEEIQRFVALLKPFKDATLELEGHAIHGNYGALWQALEMMDILDGLLQEEKAAVAADSRSYSNYYVAGLDAGYTKLMKYFDLTAKTPYYRAAICLVPSFKLLYFKDKWRSHEIWVDTVEPDVRQLYNEYATKYSITEPASPPQQTEQPQQTPELGRFKLHRRLDRSVDVDSNSDRRKRRRMVDEFERYLYDEDVVEPFGLEKASDVPPGHLATTGKLQTFILPEEVSGSEEDKKLGKAIVDAWKKDGILQIAMKPEQQGLYKAANLASKRFFSKPYAQKAACIDSQTYSGYIASGEELTDSIADYSEIFTVTKDLELDEPRVVAKWPCHGRCPWPDYEMMNPMERYMNSLGESGEILLKLTELGLGVPEGSLTGYTKDGWHHIRILRFPAINKTNGKGKEGRGIGSHTDYGLLVLAAADDVGALLVRPPQQGDNFSNWEKSAAGFKEDDDGWLFVPPAENVFTVFPGDMMQYLTNSFLPSTPHKVGLNIRERFAFAYFHEPSFQAVIKPLPGYNAGQEPKEGVHYGKHFTDMFMRNYPERITTQRLLDEGRYDLLKQESLRTMSP</sequence>
<gene>
    <name evidence="9" type="primary">efe-0</name>
    <name evidence="9" type="ORF">Forpi1262_v017715</name>
</gene>
<feature type="compositionally biased region" description="Low complexity" evidence="6">
    <location>
        <begin position="1"/>
        <end position="15"/>
    </location>
</feature>
<organism evidence="9 10">
    <name type="scientific">Fusarium oxysporum f. sp. raphani</name>
    <dbReference type="NCBI Taxonomy" id="96318"/>
    <lineage>
        <taxon>Eukaryota</taxon>
        <taxon>Fungi</taxon>
        <taxon>Dikarya</taxon>
        <taxon>Ascomycota</taxon>
        <taxon>Pezizomycotina</taxon>
        <taxon>Sordariomycetes</taxon>
        <taxon>Hypocreomycetidae</taxon>
        <taxon>Hypocreales</taxon>
        <taxon>Nectriaceae</taxon>
        <taxon>Fusarium</taxon>
        <taxon>Fusarium oxysporum species complex</taxon>
    </lineage>
</organism>
<feature type="region of interest" description="Disordered" evidence="6">
    <location>
        <begin position="456"/>
        <end position="478"/>
    </location>
</feature>
<dbReference type="GO" id="GO:0008270">
    <property type="term" value="F:zinc ion binding"/>
    <property type="evidence" value="ECO:0007669"/>
    <property type="project" value="UniProtKB-KW"/>
</dbReference>
<feature type="region of interest" description="Disordered" evidence="6">
    <location>
        <begin position="1"/>
        <end position="20"/>
    </location>
</feature>
<name>A0A8J5NR67_FUSOX</name>
<comment type="similarity">
    <text evidence="1">Belongs to the iron/ascorbate-dependent oxidoreductase family.</text>
</comment>
<accession>A0A8J5NR67</accession>
<evidence type="ECO:0000256" key="2">
    <source>
        <dbReference type="ARBA" id="ARBA00022723"/>
    </source>
</evidence>
<dbReference type="PANTHER" id="PTHR47990">
    <property type="entry name" value="2-OXOGLUTARATE (2OG) AND FE(II)-DEPENDENT OXYGENASE SUPERFAMILY PROTEIN-RELATED"/>
    <property type="match status" value="1"/>
</dbReference>
<evidence type="ECO:0000259" key="8">
    <source>
        <dbReference type="PROSITE" id="PS51471"/>
    </source>
</evidence>
<evidence type="ECO:0000256" key="4">
    <source>
        <dbReference type="ARBA" id="ARBA00022833"/>
    </source>
</evidence>
<dbReference type="GO" id="GO:0044283">
    <property type="term" value="P:small molecule biosynthetic process"/>
    <property type="evidence" value="ECO:0007669"/>
    <property type="project" value="UniProtKB-ARBA"/>
</dbReference>
<dbReference type="PROSITE" id="PS50808">
    <property type="entry name" value="ZF_BED"/>
    <property type="match status" value="1"/>
</dbReference>
<comment type="caution">
    <text evidence="9">The sequence shown here is derived from an EMBL/GenBank/DDBJ whole genome shotgun (WGS) entry which is preliminary data.</text>
</comment>
<dbReference type="InterPro" id="IPR044861">
    <property type="entry name" value="IPNS-like_FE2OG_OXY"/>
</dbReference>
<dbReference type="InterPro" id="IPR005123">
    <property type="entry name" value="Oxoglu/Fe-dep_dioxygenase_dom"/>
</dbReference>
<evidence type="ECO:0000256" key="5">
    <source>
        <dbReference type="PROSITE-ProRule" id="PRU00027"/>
    </source>
</evidence>
<evidence type="ECO:0000256" key="3">
    <source>
        <dbReference type="ARBA" id="ARBA00022771"/>
    </source>
</evidence>
<dbReference type="InterPro" id="IPR003656">
    <property type="entry name" value="Znf_BED"/>
</dbReference>
<dbReference type="PROSITE" id="PS51471">
    <property type="entry name" value="FE2OG_OXY"/>
    <property type="match status" value="1"/>
</dbReference>
<evidence type="ECO:0000313" key="9">
    <source>
        <dbReference type="EMBL" id="KAG7410234.1"/>
    </source>
</evidence>
<dbReference type="Proteomes" id="UP000693942">
    <property type="component" value="Unassembled WGS sequence"/>
</dbReference>
<dbReference type="GO" id="GO:0003677">
    <property type="term" value="F:DNA binding"/>
    <property type="evidence" value="ECO:0007669"/>
    <property type="project" value="InterPro"/>
</dbReference>
<keyword evidence="4" id="KW-0862">Zinc</keyword>
<dbReference type="AlphaFoldDB" id="A0A8J5NR67"/>
<feature type="domain" description="BED-type" evidence="7">
    <location>
        <begin position="90"/>
        <end position="142"/>
    </location>
</feature>
<dbReference type="Pfam" id="PF14226">
    <property type="entry name" value="DIOX_N"/>
    <property type="match status" value="1"/>
</dbReference>